<dbReference type="InterPro" id="IPR009100">
    <property type="entry name" value="AcylCoA_DH/oxidase_NM_dom_sf"/>
</dbReference>
<dbReference type="Gene3D" id="1.20.140.10">
    <property type="entry name" value="Butyryl-CoA Dehydrogenase, subunit A, domain 3"/>
    <property type="match status" value="1"/>
</dbReference>
<dbReference type="SUPFAM" id="SSF55856">
    <property type="entry name" value="Cytochrome b5-like heme/steroid binding domain"/>
    <property type="match status" value="1"/>
</dbReference>
<dbReference type="Gene3D" id="3.10.120.10">
    <property type="entry name" value="Cytochrome b5-like heme/steroid binding domain"/>
    <property type="match status" value="1"/>
</dbReference>
<keyword evidence="4" id="KW-0274">FAD</keyword>
<evidence type="ECO:0000256" key="1">
    <source>
        <dbReference type="ARBA" id="ARBA00001974"/>
    </source>
</evidence>
<dbReference type="GO" id="GO:0003995">
    <property type="term" value="F:acyl-CoA dehydrogenase activity"/>
    <property type="evidence" value="ECO:0007669"/>
    <property type="project" value="InterPro"/>
</dbReference>
<sequence length="551" mass="61032">MGNERTITPENRQGDLWIVIESDVYDLSRFANIHPGGKAVLFDSAILVKMLQRHSSQCTARMFSKKTPVCKAKDRNTARKSRTTEVDKSDMLSQVPYAEPTWLLPEFKSLTIKRELQRRMRVLVDEVLFPDGQLKEADGKRASQQSLSDFSRLNVHAMRLGPGKHLKGLTLMEGAVKPERVGTRGYGDALLSGMVIGLPAVLNFGSDAIKKHIVPDILAAKKVICLAISEPFAGSDVSGMRTTAVKSEDGKEWIINGTKKWITNGTFADYFVVGTRTDGGFTVILVPRVEGVETKPIKTSYSASAGTAYVTFDKVRVPIENTLGEEDGGLYVLLSNFNHERWVLCCLSARAQRLITEECFTWAYQRKAFGKRLVDQPVVRHKLAAMIARCESVQNWLENVTHQMCSMSYHVQADKLAGQMGFLKMYCTQTAQKTAADAVQLFGGRGITQSGMGRFIEHAYRTIAFDSILGGTEDVMGDLGVRQAMRGLPETRDFDSFILILHISIVLHMIPQIIDVNDPEVLCSIPNVGAQFSNLKLAARSSSSCSERPSK</sequence>
<dbReference type="Pfam" id="PF02770">
    <property type="entry name" value="Acyl-CoA_dh_M"/>
    <property type="match status" value="1"/>
</dbReference>
<dbReference type="AlphaFoldDB" id="A0A8H7IDJ7"/>
<dbReference type="GO" id="GO:0033539">
    <property type="term" value="P:fatty acid beta-oxidation using acyl-CoA dehydrogenase"/>
    <property type="evidence" value="ECO:0007669"/>
    <property type="project" value="TreeGrafter"/>
</dbReference>
<dbReference type="InterPro" id="IPR009075">
    <property type="entry name" value="AcylCo_DH/oxidase_C"/>
</dbReference>
<dbReference type="PROSITE" id="PS50255">
    <property type="entry name" value="CYTOCHROME_B5_2"/>
    <property type="match status" value="1"/>
</dbReference>
<dbReference type="GO" id="GO:0005737">
    <property type="term" value="C:cytoplasm"/>
    <property type="evidence" value="ECO:0007669"/>
    <property type="project" value="TreeGrafter"/>
</dbReference>
<name>A0A8H7IDJ7_9AGAM</name>
<evidence type="ECO:0000313" key="8">
    <source>
        <dbReference type="Proteomes" id="UP000614334"/>
    </source>
</evidence>
<reference evidence="7" key="1">
    <citation type="submission" date="2020-09" db="EMBL/GenBank/DDBJ databases">
        <title>Comparative genome analyses of four rice-infecting Rhizoctonia solani isolates reveal extensive enrichment of homogalacturonan modification genes.</title>
        <authorList>
            <person name="Lee D.-Y."/>
            <person name="Jeon J."/>
            <person name="Kim K.-T."/>
            <person name="Cheong K."/>
            <person name="Song H."/>
            <person name="Choi G."/>
            <person name="Ko J."/>
            <person name="Opiyo S.O."/>
            <person name="Zuo S."/>
            <person name="Madhav S."/>
            <person name="Lee Y.-H."/>
            <person name="Wang G.-L."/>
        </authorList>
    </citation>
    <scope>NUCLEOTIDE SEQUENCE</scope>
    <source>
        <strain evidence="7">AG1-IA B2</strain>
    </source>
</reference>
<dbReference type="InterPro" id="IPR001199">
    <property type="entry name" value="Cyt_B5-like_heme/steroid-bd"/>
</dbReference>
<dbReference type="GO" id="GO:0050660">
    <property type="term" value="F:flavin adenine dinucleotide binding"/>
    <property type="evidence" value="ECO:0007669"/>
    <property type="project" value="InterPro"/>
</dbReference>
<evidence type="ECO:0000259" key="6">
    <source>
        <dbReference type="PROSITE" id="PS50255"/>
    </source>
</evidence>
<dbReference type="Pfam" id="PF00173">
    <property type="entry name" value="Cyt-b5"/>
    <property type="match status" value="1"/>
</dbReference>
<dbReference type="InterPro" id="IPR037069">
    <property type="entry name" value="AcylCoA_DH/ox_N_sf"/>
</dbReference>
<gene>
    <name evidence="7" type="ORF">RHS01_07086</name>
</gene>
<comment type="similarity">
    <text evidence="2">Belongs to the acyl-CoA dehydrogenase family.</text>
</comment>
<comment type="cofactor">
    <cofactor evidence="1">
        <name>FAD</name>
        <dbReference type="ChEBI" id="CHEBI:57692"/>
    </cofactor>
</comment>
<dbReference type="InterPro" id="IPR036250">
    <property type="entry name" value="AcylCo_DH-like_C"/>
</dbReference>
<accession>A0A8H7IDJ7</accession>
<keyword evidence="3" id="KW-0285">Flavoprotein</keyword>
<dbReference type="PANTHER" id="PTHR48083">
    <property type="entry name" value="MEDIUM-CHAIN SPECIFIC ACYL-COA DEHYDROGENASE, MITOCHONDRIAL-RELATED"/>
    <property type="match status" value="1"/>
</dbReference>
<dbReference type="Proteomes" id="UP000614334">
    <property type="component" value="Unassembled WGS sequence"/>
</dbReference>
<dbReference type="InterPro" id="IPR046373">
    <property type="entry name" value="Acyl-CoA_Oxase/DH_mid-dom_sf"/>
</dbReference>
<feature type="domain" description="Cytochrome b5 heme-binding" evidence="6">
    <location>
        <begin position="1"/>
        <end position="45"/>
    </location>
</feature>
<evidence type="ECO:0000256" key="4">
    <source>
        <dbReference type="ARBA" id="ARBA00022827"/>
    </source>
</evidence>
<evidence type="ECO:0000313" key="7">
    <source>
        <dbReference type="EMBL" id="KAF8753340.1"/>
    </source>
</evidence>
<proteinExistence type="inferred from homology"/>
<evidence type="ECO:0000256" key="2">
    <source>
        <dbReference type="ARBA" id="ARBA00009347"/>
    </source>
</evidence>
<keyword evidence="5" id="KW-0560">Oxidoreductase</keyword>
<evidence type="ECO:0000256" key="3">
    <source>
        <dbReference type="ARBA" id="ARBA00022630"/>
    </source>
</evidence>
<dbReference type="InterPro" id="IPR036400">
    <property type="entry name" value="Cyt_B5-like_heme/steroid_sf"/>
</dbReference>
<protein>
    <submittedName>
        <fullName evidence="7">Acyl-CoA dehydrogenase NM domain-like protein</fullName>
    </submittedName>
</protein>
<dbReference type="SUPFAM" id="SSF47203">
    <property type="entry name" value="Acyl-CoA dehydrogenase C-terminal domain-like"/>
    <property type="match status" value="1"/>
</dbReference>
<dbReference type="SUPFAM" id="SSF56645">
    <property type="entry name" value="Acyl-CoA dehydrogenase NM domain-like"/>
    <property type="match status" value="1"/>
</dbReference>
<evidence type="ECO:0000256" key="5">
    <source>
        <dbReference type="ARBA" id="ARBA00023002"/>
    </source>
</evidence>
<dbReference type="Gene3D" id="1.10.540.10">
    <property type="entry name" value="Acyl-CoA dehydrogenase/oxidase, N-terminal domain"/>
    <property type="match status" value="1"/>
</dbReference>
<comment type="caution">
    <text evidence="7">The sequence shown here is derived from an EMBL/GenBank/DDBJ whole genome shotgun (WGS) entry which is preliminary data.</text>
</comment>
<dbReference type="PROSITE" id="PS00072">
    <property type="entry name" value="ACYL_COA_DH_1"/>
    <property type="match status" value="1"/>
</dbReference>
<dbReference type="PANTHER" id="PTHR48083:SF28">
    <property type="entry name" value="ACYL-COA DEHYDROGENASE FAMILY PROTEIN (AFU_ORTHOLOGUE AFUA_6G10880)-RELATED"/>
    <property type="match status" value="1"/>
</dbReference>
<dbReference type="Gene3D" id="2.40.110.10">
    <property type="entry name" value="Butyryl-CoA Dehydrogenase, subunit A, domain 2"/>
    <property type="match status" value="1"/>
</dbReference>
<organism evidence="7 8">
    <name type="scientific">Rhizoctonia solani</name>
    <dbReference type="NCBI Taxonomy" id="456999"/>
    <lineage>
        <taxon>Eukaryota</taxon>
        <taxon>Fungi</taxon>
        <taxon>Dikarya</taxon>
        <taxon>Basidiomycota</taxon>
        <taxon>Agaricomycotina</taxon>
        <taxon>Agaricomycetes</taxon>
        <taxon>Cantharellales</taxon>
        <taxon>Ceratobasidiaceae</taxon>
        <taxon>Rhizoctonia</taxon>
    </lineage>
</organism>
<dbReference type="InterPro" id="IPR006091">
    <property type="entry name" value="Acyl-CoA_Oxase/DH_mid-dom"/>
</dbReference>
<dbReference type="InterPro" id="IPR006089">
    <property type="entry name" value="Acyl-CoA_DH_CS"/>
</dbReference>
<dbReference type="EMBL" id="JACYCF010000013">
    <property type="protein sequence ID" value="KAF8753340.1"/>
    <property type="molecule type" value="Genomic_DNA"/>
</dbReference>
<dbReference type="CDD" id="cd00567">
    <property type="entry name" value="ACAD"/>
    <property type="match status" value="1"/>
</dbReference>
<dbReference type="InterPro" id="IPR050741">
    <property type="entry name" value="Acyl-CoA_dehydrogenase"/>
</dbReference>
<dbReference type="Pfam" id="PF00441">
    <property type="entry name" value="Acyl-CoA_dh_1"/>
    <property type="match status" value="1"/>
</dbReference>